<evidence type="ECO:0000256" key="1">
    <source>
        <dbReference type="ARBA" id="ARBA00023015"/>
    </source>
</evidence>
<organism evidence="5">
    <name type="scientific">Tetraselmis sp. GSL018</name>
    <dbReference type="NCBI Taxonomy" id="582737"/>
    <lineage>
        <taxon>Eukaryota</taxon>
        <taxon>Viridiplantae</taxon>
        <taxon>Chlorophyta</taxon>
        <taxon>core chlorophytes</taxon>
        <taxon>Chlorodendrophyceae</taxon>
        <taxon>Chlorodendrales</taxon>
        <taxon>Chlorodendraceae</taxon>
        <taxon>Tetraselmis</taxon>
    </lineage>
</organism>
<sequence>MTGEDLEREANGAASTAFVGFLFGNVDENFELDEDYLSKDERLQLGALSPKCFSEAIGGFRHDVSGAREQSTSERHEHIKAEDAQDFAEEEELADEAPAMPVLGGMAGAWASAPGPGAEDDDYDDD</sequence>
<protein>
    <recommendedName>
        <fullName evidence="4">TAFII-230 TBP-binding domain-containing protein</fullName>
    </recommendedName>
</protein>
<feature type="non-terminal residue" evidence="5">
    <location>
        <position position="126"/>
    </location>
</feature>
<evidence type="ECO:0000256" key="2">
    <source>
        <dbReference type="ARBA" id="ARBA00023163"/>
    </source>
</evidence>
<evidence type="ECO:0000259" key="4">
    <source>
        <dbReference type="Pfam" id="PF09247"/>
    </source>
</evidence>
<dbReference type="SUPFAM" id="SSF47055">
    <property type="entry name" value="TAF(II)230 TBP-binding fragment"/>
    <property type="match status" value="1"/>
</dbReference>
<feature type="region of interest" description="Disordered" evidence="3">
    <location>
        <begin position="106"/>
        <end position="126"/>
    </location>
</feature>
<reference evidence="5" key="1">
    <citation type="submission" date="2014-05" db="EMBL/GenBank/DDBJ databases">
        <title>The transcriptome of the halophilic microalga Tetraselmis sp. GSL018 isolated from the Great Salt Lake, Utah.</title>
        <authorList>
            <person name="Jinkerson R.E."/>
            <person name="D'Adamo S."/>
            <person name="Posewitz M.C."/>
        </authorList>
    </citation>
    <scope>NUCLEOTIDE SEQUENCE</scope>
    <source>
        <strain evidence="5">GSL018</strain>
    </source>
</reference>
<evidence type="ECO:0000256" key="3">
    <source>
        <dbReference type="SAM" id="MobiDB-lite"/>
    </source>
</evidence>
<proteinExistence type="predicted"/>
<dbReference type="Pfam" id="PF09247">
    <property type="entry name" value="TBP-binding"/>
    <property type="match status" value="1"/>
</dbReference>
<name>A0A061R7J4_9CHLO</name>
<dbReference type="EMBL" id="GBEZ01017412">
    <property type="protein sequence ID" value="JAC68917.1"/>
    <property type="molecule type" value="Transcribed_RNA"/>
</dbReference>
<accession>A0A061R7J4</accession>
<gene>
    <name evidence="5" type="ORF">TSPGSL018_7631</name>
</gene>
<keyword evidence="1" id="KW-0805">Transcription regulation</keyword>
<feature type="compositionally biased region" description="Low complexity" evidence="3">
    <location>
        <begin position="108"/>
        <end position="117"/>
    </location>
</feature>
<evidence type="ECO:0000313" key="5">
    <source>
        <dbReference type="EMBL" id="JAC68917.1"/>
    </source>
</evidence>
<dbReference type="AlphaFoldDB" id="A0A061R7J4"/>
<dbReference type="InterPro" id="IPR036741">
    <property type="entry name" value="TAFII-230_TBP-bd_sf"/>
</dbReference>
<keyword evidence="2" id="KW-0804">Transcription</keyword>
<feature type="domain" description="TAFII-230 TBP-binding" evidence="4">
    <location>
        <begin position="11"/>
        <end position="49"/>
    </location>
</feature>
<dbReference type="InterPro" id="IPR009067">
    <property type="entry name" value="TAF_II_230-bd"/>
</dbReference>